<dbReference type="PROSITE" id="PS51257">
    <property type="entry name" value="PROKAR_LIPOPROTEIN"/>
    <property type="match status" value="1"/>
</dbReference>
<protein>
    <submittedName>
        <fullName evidence="2">Uncharacterized protein</fullName>
    </submittedName>
</protein>
<dbReference type="Proteomes" id="UP001519289">
    <property type="component" value="Unassembled WGS sequence"/>
</dbReference>
<reference evidence="2 3" key="1">
    <citation type="submission" date="2021-03" db="EMBL/GenBank/DDBJ databases">
        <title>Genomic Encyclopedia of Type Strains, Phase IV (KMG-IV): sequencing the most valuable type-strain genomes for metagenomic binning, comparative biology and taxonomic classification.</title>
        <authorList>
            <person name="Goeker M."/>
        </authorList>
    </citation>
    <scope>NUCLEOTIDE SEQUENCE [LARGE SCALE GENOMIC DNA]</scope>
    <source>
        <strain evidence="2 3">DSM 27138</strain>
    </source>
</reference>
<dbReference type="RefSeq" id="WP_209467069.1">
    <property type="nucleotide sequence ID" value="NZ_JAGGLG010000020.1"/>
</dbReference>
<gene>
    <name evidence="2" type="ORF">J2Z79_002361</name>
</gene>
<evidence type="ECO:0000313" key="2">
    <source>
        <dbReference type="EMBL" id="MBP2018945.1"/>
    </source>
</evidence>
<dbReference type="EMBL" id="JAGGLG010000020">
    <property type="protein sequence ID" value="MBP2018945.1"/>
    <property type="molecule type" value="Genomic_DNA"/>
</dbReference>
<feature type="chain" id="PRO_5047053527" evidence="1">
    <location>
        <begin position="20"/>
        <end position="121"/>
    </location>
</feature>
<feature type="signal peptide" evidence="1">
    <location>
        <begin position="1"/>
        <end position="19"/>
    </location>
</feature>
<sequence>MRRTAARSLLMLFAALACALTGAYLYPVGGRIWAAAQVSSVAMLHDGQRAELAEPGLVPLAARDALAAARLDRFRRLIPGIPAQRCVPLALALRKGSEWIDVRLRCTSGLLFDYIPREHWR</sequence>
<evidence type="ECO:0000256" key="1">
    <source>
        <dbReference type="SAM" id="SignalP"/>
    </source>
</evidence>
<evidence type="ECO:0000313" key="3">
    <source>
        <dbReference type="Proteomes" id="UP001519289"/>
    </source>
</evidence>
<comment type="caution">
    <text evidence="2">The sequence shown here is derived from an EMBL/GenBank/DDBJ whole genome shotgun (WGS) entry which is preliminary data.</text>
</comment>
<keyword evidence="1" id="KW-0732">Signal</keyword>
<proteinExistence type="predicted"/>
<accession>A0ABS4JVH1</accession>
<name>A0ABS4JVH1_9FIRM</name>
<organism evidence="2 3">
    <name type="scientific">Symbiobacterium terraclitae</name>
    <dbReference type="NCBI Taxonomy" id="557451"/>
    <lineage>
        <taxon>Bacteria</taxon>
        <taxon>Bacillati</taxon>
        <taxon>Bacillota</taxon>
        <taxon>Clostridia</taxon>
        <taxon>Eubacteriales</taxon>
        <taxon>Symbiobacteriaceae</taxon>
        <taxon>Symbiobacterium</taxon>
    </lineage>
</organism>
<keyword evidence="3" id="KW-1185">Reference proteome</keyword>